<accession>A0AAV5SVW4</accession>
<protein>
    <submittedName>
        <fullName evidence="2">Uncharacterized protein</fullName>
    </submittedName>
</protein>
<feature type="region of interest" description="Disordered" evidence="1">
    <location>
        <begin position="72"/>
        <end position="92"/>
    </location>
</feature>
<gene>
    <name evidence="2" type="ORF">PENTCL1PPCAC_9448</name>
</gene>
<name>A0AAV5SVW4_9BILA</name>
<evidence type="ECO:0000313" key="2">
    <source>
        <dbReference type="EMBL" id="GMS87273.1"/>
    </source>
</evidence>
<proteinExistence type="predicted"/>
<keyword evidence="3" id="KW-1185">Reference proteome</keyword>
<dbReference type="EMBL" id="BTSX01000003">
    <property type="protein sequence ID" value="GMS87273.1"/>
    <property type="molecule type" value="Genomic_DNA"/>
</dbReference>
<comment type="caution">
    <text evidence="2">The sequence shown here is derived from an EMBL/GenBank/DDBJ whole genome shotgun (WGS) entry which is preliminary data.</text>
</comment>
<evidence type="ECO:0000256" key="1">
    <source>
        <dbReference type="SAM" id="MobiDB-lite"/>
    </source>
</evidence>
<reference evidence="2" key="1">
    <citation type="submission" date="2023-10" db="EMBL/GenBank/DDBJ databases">
        <title>Genome assembly of Pristionchus species.</title>
        <authorList>
            <person name="Yoshida K."/>
            <person name="Sommer R.J."/>
        </authorList>
    </citation>
    <scope>NUCLEOTIDE SEQUENCE</scope>
    <source>
        <strain evidence="2">RS0144</strain>
    </source>
</reference>
<evidence type="ECO:0000313" key="3">
    <source>
        <dbReference type="Proteomes" id="UP001432027"/>
    </source>
</evidence>
<sequence>MREVRSLDAGADEGAESRGSALVSAAVEYYALHRSVTDGGSSLCHAAVDGADVLHKRASAFTERGIVSFDGGTYGKSEEKNRDDEAVRSRHG</sequence>
<dbReference type="AlphaFoldDB" id="A0AAV5SVW4"/>
<organism evidence="2 3">
    <name type="scientific">Pristionchus entomophagus</name>
    <dbReference type="NCBI Taxonomy" id="358040"/>
    <lineage>
        <taxon>Eukaryota</taxon>
        <taxon>Metazoa</taxon>
        <taxon>Ecdysozoa</taxon>
        <taxon>Nematoda</taxon>
        <taxon>Chromadorea</taxon>
        <taxon>Rhabditida</taxon>
        <taxon>Rhabditina</taxon>
        <taxon>Diplogasteromorpha</taxon>
        <taxon>Diplogasteroidea</taxon>
        <taxon>Neodiplogasteridae</taxon>
        <taxon>Pristionchus</taxon>
    </lineage>
</organism>
<feature type="compositionally biased region" description="Basic and acidic residues" evidence="1">
    <location>
        <begin position="76"/>
        <end position="92"/>
    </location>
</feature>
<dbReference type="Proteomes" id="UP001432027">
    <property type="component" value="Unassembled WGS sequence"/>
</dbReference>